<sequence length="236" mass="25281">MPELAVNVDHIATLRQARGVSYPEPAAAAALAELAGANGVVVHLRGDRRHIQDRDVRILRQTVQTRLTLEMAATPEMLEIAVDIQPDAVTLVPEKDEEITTEGGLDVIAHNVSDELAALKKAGIKTCVFIDPDVSRIKAAGEAGAEMVEIHTGAFCDAQTRESADRELEKIARAAEFAVGMGLVANAGHGIGYETVMAFRGMGIHEFSIGHSIVSRASLVGMDRAVRDMLALIDRL</sequence>
<feature type="binding site" evidence="4">
    <location>
        <position position="7"/>
    </location>
    <ligand>
        <name>3-amino-2-oxopropyl phosphate</name>
        <dbReference type="ChEBI" id="CHEBI:57279"/>
    </ligand>
</feature>
<feature type="binding site" evidence="4">
    <location>
        <position position="45"/>
    </location>
    <ligand>
        <name>1-deoxy-D-xylulose 5-phosphate</name>
        <dbReference type="ChEBI" id="CHEBI:57792"/>
    </ligand>
</feature>
<dbReference type="NCBIfam" id="NF003627">
    <property type="entry name" value="PRK05265.1-5"/>
    <property type="match status" value="1"/>
</dbReference>
<comment type="subunit">
    <text evidence="4">Homooctamer; tetramer of dimers.</text>
</comment>
<keyword evidence="3 4" id="KW-0664">Pyridoxine biosynthesis</keyword>
<organism evidence="6">
    <name type="scientific">uncultured Desulfobacteraceae bacterium</name>
    <dbReference type="NCBI Taxonomy" id="218296"/>
    <lineage>
        <taxon>Bacteria</taxon>
        <taxon>Pseudomonadati</taxon>
        <taxon>Thermodesulfobacteriota</taxon>
        <taxon>Desulfobacteria</taxon>
        <taxon>Desulfobacterales</taxon>
        <taxon>Desulfobacteraceae</taxon>
        <taxon>environmental samples</taxon>
    </lineage>
</organism>
<dbReference type="InterPro" id="IPR036130">
    <property type="entry name" value="Pyridoxine-5'_phos_synth"/>
</dbReference>
<feature type="active site" description="Proton donor" evidence="4">
    <location>
        <position position="189"/>
    </location>
</feature>
<feature type="binding site" evidence="4">
    <location>
        <position position="50"/>
    </location>
    <ligand>
        <name>1-deoxy-D-xylulose 5-phosphate</name>
        <dbReference type="ChEBI" id="CHEBI:57792"/>
    </ligand>
</feature>
<feature type="site" description="Transition state stabilizer" evidence="4">
    <location>
        <position position="149"/>
    </location>
</feature>
<feature type="active site" description="Proton acceptor" evidence="4">
    <location>
        <position position="43"/>
    </location>
</feature>
<comment type="pathway">
    <text evidence="4">Cofactor biosynthesis; pyridoxine 5'-phosphate biosynthesis; pyridoxine 5'-phosphate from D-erythrose 4-phosphate: step 5/5.</text>
</comment>
<gene>
    <name evidence="4 6" type="primary">pdxJ</name>
    <name evidence="6" type="ORF">EPICR_90039</name>
</gene>
<dbReference type="PANTHER" id="PTHR30456:SF0">
    <property type="entry name" value="PYRIDOXINE 5'-PHOSPHATE SYNTHASE"/>
    <property type="match status" value="1"/>
</dbReference>
<dbReference type="EMBL" id="CAACVI010000052">
    <property type="protein sequence ID" value="VEN75443.1"/>
    <property type="molecule type" value="Genomic_DNA"/>
</dbReference>
<comment type="function">
    <text evidence="4">Catalyzes the complicated ring closure reaction between the two acyclic compounds 1-deoxy-D-xylulose-5-phosphate (DXP) and 3-amino-2-oxopropyl phosphate (1-amino-acetone-3-phosphate or AAP) to form pyridoxine 5'-phosphate (PNP) and inorganic phosphate.</text>
</comment>
<evidence type="ECO:0000256" key="4">
    <source>
        <dbReference type="HAMAP-Rule" id="MF_00279"/>
    </source>
</evidence>
<dbReference type="PANTHER" id="PTHR30456">
    <property type="entry name" value="PYRIDOXINE 5'-PHOSPHATE SYNTHASE"/>
    <property type="match status" value="1"/>
</dbReference>
<evidence type="ECO:0000256" key="1">
    <source>
        <dbReference type="ARBA" id="ARBA00022490"/>
    </source>
</evidence>
<comment type="subcellular location">
    <subcellularLocation>
        <location evidence="4">Cytoplasm</location>
    </subcellularLocation>
</comment>
<dbReference type="HAMAP" id="MF_00279">
    <property type="entry name" value="PdxJ"/>
    <property type="match status" value="1"/>
</dbReference>
<dbReference type="InterPro" id="IPR004569">
    <property type="entry name" value="PyrdxlP_synth_PdxJ"/>
</dbReference>
<dbReference type="NCBIfam" id="TIGR00559">
    <property type="entry name" value="pdxJ"/>
    <property type="match status" value="1"/>
</dbReference>
<protein>
    <recommendedName>
        <fullName evidence="4 5">Pyridoxine 5'-phosphate synthase</fullName>
        <shortName evidence="4">PNP synthase</shortName>
        <ecNumber evidence="4 5">2.6.99.2</ecNumber>
    </recommendedName>
</protein>
<dbReference type="GO" id="GO:0008615">
    <property type="term" value="P:pyridoxine biosynthetic process"/>
    <property type="evidence" value="ECO:0007669"/>
    <property type="project" value="UniProtKB-UniRule"/>
</dbReference>
<evidence type="ECO:0000256" key="5">
    <source>
        <dbReference type="NCBIfam" id="TIGR00559"/>
    </source>
</evidence>
<comment type="catalytic activity">
    <reaction evidence="4">
        <text>3-amino-2-oxopropyl phosphate + 1-deoxy-D-xylulose 5-phosphate = pyridoxine 5'-phosphate + phosphate + 2 H2O + H(+)</text>
        <dbReference type="Rhea" id="RHEA:15265"/>
        <dbReference type="ChEBI" id="CHEBI:15377"/>
        <dbReference type="ChEBI" id="CHEBI:15378"/>
        <dbReference type="ChEBI" id="CHEBI:43474"/>
        <dbReference type="ChEBI" id="CHEBI:57279"/>
        <dbReference type="ChEBI" id="CHEBI:57792"/>
        <dbReference type="ChEBI" id="CHEBI:58589"/>
        <dbReference type="EC" id="2.6.99.2"/>
    </reaction>
</comment>
<dbReference type="Gene3D" id="3.20.20.70">
    <property type="entry name" value="Aldolase class I"/>
    <property type="match status" value="1"/>
</dbReference>
<accession>A0A484HQ46</accession>
<proteinExistence type="inferred from homology"/>
<keyword evidence="2 4" id="KW-0808">Transferase</keyword>
<feature type="active site" description="Proton acceptor" evidence="4">
    <location>
        <position position="70"/>
    </location>
</feature>
<dbReference type="GO" id="GO:0033856">
    <property type="term" value="F:pyridoxine 5'-phosphate synthase activity"/>
    <property type="evidence" value="ECO:0007669"/>
    <property type="project" value="UniProtKB-UniRule"/>
</dbReference>
<feature type="binding site" evidence="4">
    <location>
        <begin position="9"/>
        <end position="10"/>
    </location>
    <ligand>
        <name>1-deoxy-D-xylulose 5-phosphate</name>
        <dbReference type="ChEBI" id="CHEBI:57792"/>
    </ligand>
</feature>
<dbReference type="GO" id="GO:0005829">
    <property type="term" value="C:cytosol"/>
    <property type="evidence" value="ECO:0007669"/>
    <property type="project" value="TreeGrafter"/>
</dbReference>
<comment type="similarity">
    <text evidence="4">Belongs to the PNP synthase family.</text>
</comment>
<dbReference type="SUPFAM" id="SSF63892">
    <property type="entry name" value="Pyridoxine 5'-phosphate synthase"/>
    <property type="match status" value="1"/>
</dbReference>
<evidence type="ECO:0000313" key="6">
    <source>
        <dbReference type="EMBL" id="VEN75443.1"/>
    </source>
</evidence>
<feature type="binding site" evidence="4">
    <location>
        <position position="100"/>
    </location>
    <ligand>
        <name>1-deoxy-D-xylulose 5-phosphate</name>
        <dbReference type="ChEBI" id="CHEBI:57792"/>
    </ligand>
</feature>
<dbReference type="NCBIfam" id="NF003625">
    <property type="entry name" value="PRK05265.1-3"/>
    <property type="match status" value="1"/>
</dbReference>
<feature type="binding site" evidence="4">
    <location>
        <position position="190"/>
    </location>
    <ligand>
        <name>3-amino-2-oxopropyl phosphate</name>
        <dbReference type="ChEBI" id="CHEBI:57279"/>
    </ligand>
</feature>
<evidence type="ECO:0000256" key="3">
    <source>
        <dbReference type="ARBA" id="ARBA00023096"/>
    </source>
</evidence>
<dbReference type="AlphaFoldDB" id="A0A484HQ46"/>
<dbReference type="CDD" id="cd00003">
    <property type="entry name" value="PNPsynthase"/>
    <property type="match status" value="1"/>
</dbReference>
<dbReference type="Pfam" id="PF03740">
    <property type="entry name" value="PdxJ"/>
    <property type="match status" value="1"/>
</dbReference>
<dbReference type="InterPro" id="IPR013785">
    <property type="entry name" value="Aldolase_TIM"/>
</dbReference>
<feature type="binding site" evidence="4">
    <location>
        <begin position="210"/>
        <end position="211"/>
    </location>
    <ligand>
        <name>3-amino-2-oxopropyl phosphate</name>
        <dbReference type="ChEBI" id="CHEBI:57279"/>
    </ligand>
</feature>
<evidence type="ECO:0000256" key="2">
    <source>
        <dbReference type="ARBA" id="ARBA00022679"/>
    </source>
</evidence>
<feature type="binding site" evidence="4">
    <location>
        <position position="18"/>
    </location>
    <ligand>
        <name>3-amino-2-oxopropyl phosphate</name>
        <dbReference type="ChEBI" id="CHEBI:57279"/>
    </ligand>
</feature>
<dbReference type="EC" id="2.6.99.2" evidence="4 5"/>
<name>A0A484HQ46_9BACT</name>
<keyword evidence="1 4" id="KW-0963">Cytoplasm</keyword>
<reference evidence="6" key="1">
    <citation type="submission" date="2019-01" db="EMBL/GenBank/DDBJ databases">
        <authorList>
            <consortium name="Genoscope - CEA"/>
            <person name="William W."/>
        </authorList>
    </citation>
    <scope>NUCLEOTIDE SEQUENCE</scope>
    <source>
        <strain evidence="6">CR-1</strain>
    </source>
</reference>
<dbReference type="UniPathway" id="UPA00244">
    <property type="reaction ID" value="UER00313"/>
</dbReference>